<keyword evidence="4" id="KW-0949">S-adenosyl-L-methionine</keyword>
<dbReference type="GO" id="GO:0004482">
    <property type="term" value="F:mRNA 5'-cap (guanine-N7-)-methyltransferase activity"/>
    <property type="evidence" value="ECO:0007669"/>
    <property type="project" value="UniProtKB-EC"/>
</dbReference>
<proteinExistence type="predicted"/>
<keyword evidence="6" id="KW-0506">mRNA capping</keyword>
<dbReference type="InterPro" id="IPR039753">
    <property type="entry name" value="RG7MT1"/>
</dbReference>
<dbReference type="GeneID" id="94286141"/>
<evidence type="ECO:0000256" key="3">
    <source>
        <dbReference type="ARBA" id="ARBA00022679"/>
    </source>
</evidence>
<dbReference type="KEGG" id="phet:94286141"/>
<sequence>MSQKQVTAAVTAYDDVTRKRKDDWSSQQVAFRHFNNFVKKTLIQFSLDCALANAAASPSEGAVVLDLASGRGGDIGKWFFMQSSVKSELHAPSAVLRTSVYDCYDVSPECINEAERRWKEMTAQLKRPPQCCASFTVADCFAESFLQGTLPSSPHFGRYTIVTIQFAFHYACRTLDLIRNVLSVISDAVAPGGVVLITTVDISILSKRAAEGVIGNELYSVSFPNPPEYAEASDGRALLVTGTEYHFHLDGFVDCPEFVVPYDAVVQIAREAGLRLCESMSKPFCEFLPAYSASWKVNKGNKLSQAELDLVTLYRSICFEKPRTAS</sequence>
<dbReference type="GO" id="GO:0003723">
    <property type="term" value="F:RNA binding"/>
    <property type="evidence" value="ECO:0007669"/>
    <property type="project" value="UniProtKB-KW"/>
</dbReference>
<evidence type="ECO:0000259" key="8">
    <source>
        <dbReference type="PROSITE" id="PS51562"/>
    </source>
</evidence>
<reference evidence="9 10" key="1">
    <citation type="submission" date="2021-02" db="EMBL/GenBank/DDBJ databases">
        <title>Porcisia hertigi Genome sequencing and assembly.</title>
        <authorList>
            <person name="Almutairi H."/>
            <person name="Gatherer D."/>
        </authorList>
    </citation>
    <scope>NUCLEOTIDE SEQUENCE [LARGE SCALE GENOMIC DNA]</scope>
    <source>
        <strain evidence="9 10">C119</strain>
    </source>
</reference>
<dbReference type="GO" id="GO:0005634">
    <property type="term" value="C:nucleus"/>
    <property type="evidence" value="ECO:0007669"/>
    <property type="project" value="TreeGrafter"/>
</dbReference>
<evidence type="ECO:0000313" key="10">
    <source>
        <dbReference type="Proteomes" id="UP000674318"/>
    </source>
</evidence>
<keyword evidence="6" id="KW-0507">mRNA processing</keyword>
<dbReference type="RefSeq" id="XP_067752221.1">
    <property type="nucleotide sequence ID" value="XM_067896064.1"/>
</dbReference>
<gene>
    <name evidence="9" type="ORF">JKF63_00010</name>
</gene>
<protein>
    <recommendedName>
        <fullName evidence="1">mRNA (guanine-N(7))-methyltransferase</fullName>
        <ecNumber evidence="1">2.1.1.56</ecNumber>
    </recommendedName>
</protein>
<dbReference type="InterPro" id="IPR029063">
    <property type="entry name" value="SAM-dependent_MTases_sf"/>
</dbReference>
<dbReference type="PANTHER" id="PTHR12189:SF1">
    <property type="entry name" value="MRNA (GUANINE-N(7))-METHYLTRANSFERASE"/>
    <property type="match status" value="1"/>
</dbReference>
<dbReference type="EMBL" id="JAFJZO010000036">
    <property type="protein sequence ID" value="KAG5489893.1"/>
    <property type="molecule type" value="Genomic_DNA"/>
</dbReference>
<name>A0A836L6E3_9TRYP</name>
<dbReference type="PANTHER" id="PTHR12189">
    <property type="entry name" value="MRNA GUANINE-7- METHYLTRANSFERASE"/>
    <property type="match status" value="1"/>
</dbReference>
<dbReference type="Proteomes" id="UP000674318">
    <property type="component" value="Unassembled WGS sequence"/>
</dbReference>
<comment type="catalytic activity">
    <reaction evidence="7">
        <text>a 5'-end (5'-triphosphoguanosine)-ribonucleoside in mRNA + S-adenosyl-L-methionine = a 5'-end (N(7)-methyl 5'-triphosphoguanosine)-ribonucleoside in mRNA + S-adenosyl-L-homocysteine</text>
        <dbReference type="Rhea" id="RHEA:67008"/>
        <dbReference type="Rhea" id="RHEA-COMP:17166"/>
        <dbReference type="Rhea" id="RHEA-COMP:17167"/>
        <dbReference type="ChEBI" id="CHEBI:57856"/>
        <dbReference type="ChEBI" id="CHEBI:59789"/>
        <dbReference type="ChEBI" id="CHEBI:156461"/>
        <dbReference type="ChEBI" id="CHEBI:167617"/>
        <dbReference type="EC" id="2.1.1.56"/>
    </reaction>
</comment>
<evidence type="ECO:0000256" key="2">
    <source>
        <dbReference type="ARBA" id="ARBA00022603"/>
    </source>
</evidence>
<dbReference type="Pfam" id="PF03291">
    <property type="entry name" value="mRNA_G-N7_MeTrfase"/>
    <property type="match status" value="1"/>
</dbReference>
<comment type="caution">
    <text evidence="9">The sequence shown here is derived from an EMBL/GenBank/DDBJ whole genome shotgun (WGS) entry which is preliminary data.</text>
</comment>
<evidence type="ECO:0000256" key="5">
    <source>
        <dbReference type="ARBA" id="ARBA00022884"/>
    </source>
</evidence>
<dbReference type="FunFam" id="3.40.50.150:FF:000618">
    <property type="entry name" value="Putative mRNA capping methyltransferase"/>
    <property type="match status" value="1"/>
</dbReference>
<dbReference type="InterPro" id="IPR004971">
    <property type="entry name" value="mRNA_G-N7_MeTrfase_dom"/>
</dbReference>
<dbReference type="OrthoDB" id="10248867at2759"/>
<keyword evidence="5" id="KW-0694">RNA-binding</keyword>
<keyword evidence="3" id="KW-0808">Transferase</keyword>
<accession>A0A836L6E3</accession>
<dbReference type="EC" id="2.1.1.56" evidence="1"/>
<evidence type="ECO:0000313" key="9">
    <source>
        <dbReference type="EMBL" id="KAG5489893.1"/>
    </source>
</evidence>
<keyword evidence="2" id="KW-0489">Methyltransferase</keyword>
<evidence type="ECO:0000256" key="1">
    <source>
        <dbReference type="ARBA" id="ARBA00011926"/>
    </source>
</evidence>
<evidence type="ECO:0000256" key="7">
    <source>
        <dbReference type="ARBA" id="ARBA00044712"/>
    </source>
</evidence>
<dbReference type="PROSITE" id="PS51562">
    <property type="entry name" value="RNA_CAP0_MT"/>
    <property type="match status" value="1"/>
</dbReference>
<keyword evidence="10" id="KW-1185">Reference proteome</keyword>
<dbReference type="SUPFAM" id="SSF53335">
    <property type="entry name" value="S-adenosyl-L-methionine-dependent methyltransferases"/>
    <property type="match status" value="1"/>
</dbReference>
<organism evidence="9 10">
    <name type="scientific">Porcisia hertigi</name>
    <dbReference type="NCBI Taxonomy" id="2761500"/>
    <lineage>
        <taxon>Eukaryota</taxon>
        <taxon>Discoba</taxon>
        <taxon>Euglenozoa</taxon>
        <taxon>Kinetoplastea</taxon>
        <taxon>Metakinetoplastina</taxon>
        <taxon>Trypanosomatida</taxon>
        <taxon>Trypanosomatidae</taxon>
        <taxon>Leishmaniinae</taxon>
        <taxon>Porcisia</taxon>
    </lineage>
</organism>
<dbReference type="AlphaFoldDB" id="A0A836L6E3"/>
<evidence type="ECO:0000256" key="6">
    <source>
        <dbReference type="ARBA" id="ARBA00023042"/>
    </source>
</evidence>
<dbReference type="Gene3D" id="3.40.50.150">
    <property type="entry name" value="Vaccinia Virus protein VP39"/>
    <property type="match status" value="1"/>
</dbReference>
<evidence type="ECO:0000256" key="4">
    <source>
        <dbReference type="ARBA" id="ARBA00022691"/>
    </source>
</evidence>
<feature type="domain" description="MRNA cap 0 methyltransferase" evidence="8">
    <location>
        <begin position="26"/>
        <end position="322"/>
    </location>
</feature>